<evidence type="ECO:0000313" key="3">
    <source>
        <dbReference type="EMBL" id="QYD71741.1"/>
    </source>
</evidence>
<dbReference type="PANTHER" id="PTHR46696:SF1">
    <property type="entry name" value="CYTOCHROME P450 YJIB-RELATED"/>
    <property type="match status" value="1"/>
</dbReference>
<dbReference type="Gene3D" id="1.10.630.10">
    <property type="entry name" value="Cytochrome P450"/>
    <property type="match status" value="1"/>
</dbReference>
<keyword evidence="2" id="KW-0349">Heme</keyword>
<dbReference type="InterPro" id="IPR001128">
    <property type="entry name" value="Cyt_P450"/>
</dbReference>
<dbReference type="InterPro" id="IPR002397">
    <property type="entry name" value="Cyt_P450_B"/>
</dbReference>
<dbReference type="Pfam" id="PF00067">
    <property type="entry name" value="p450"/>
    <property type="match status" value="1"/>
</dbReference>
<protein>
    <submittedName>
        <fullName evidence="3">Cytochrome P450</fullName>
    </submittedName>
</protein>
<evidence type="ECO:0000256" key="2">
    <source>
        <dbReference type="RuleBase" id="RU000461"/>
    </source>
</evidence>
<dbReference type="EMBL" id="CP080096">
    <property type="protein sequence ID" value="QYD71741.1"/>
    <property type="molecule type" value="Genomic_DNA"/>
</dbReference>
<comment type="similarity">
    <text evidence="1 2">Belongs to the cytochrome P450 family.</text>
</comment>
<keyword evidence="2" id="KW-0479">Metal-binding</keyword>
<keyword evidence="2" id="KW-0408">Iron</keyword>
<proteinExistence type="inferred from homology"/>
<dbReference type="PRINTS" id="PR00359">
    <property type="entry name" value="BP450"/>
</dbReference>
<keyword evidence="2" id="KW-0560">Oxidoreductase</keyword>
<keyword evidence="2" id="KW-0503">Monooxygenase</keyword>
<dbReference type="InterPro" id="IPR017972">
    <property type="entry name" value="Cyt_P450_CS"/>
</dbReference>
<sequence length="416" mass="46481">MNAPAFQSPAFFDDPYQYYEVLREQGPLVALTPDGKRFATARYGIVTALLDDRRMGRRYMPGVVRRYGEERASQPTFQALSRMFITMDPPEHTPLRALLMQAFNARQVERLREVTRATAERLIGALAHDKPFDLVSGYALPLPVQVIAGVLGLPFEEAAAIGLKMERFARAFESIAMDDATLAAANAATLELEHYFYGVLEARRTQPGNDLISMLISVEAEGRRLTNDEIVSNVLLLFFAGHETTSNMIGNAVVSLHRHPEQLKKLREQPQLLPKAIIECMRYESSVQTALRTTLEDGVEIEGIALPRGSIVTLMLGGANRDPAQFHDPNQLILDRTENDRRILSFGGGLHYCLGARLAQLELHIALETLLTRLPDLRVLNLHELHWRHHNTLRGVEALWCEHPAKAATAAARAVV</sequence>
<dbReference type="RefSeq" id="WP_219801170.1">
    <property type="nucleotide sequence ID" value="NZ_CP080096.1"/>
</dbReference>
<dbReference type="InterPro" id="IPR036396">
    <property type="entry name" value="Cyt_P450_sf"/>
</dbReference>
<gene>
    <name evidence="3" type="ORF">KZJ38_32695</name>
</gene>
<organism evidence="3 4">
    <name type="scientific">Paraburkholderia edwinii</name>
    <dbReference type="NCBI Taxonomy" id="2861782"/>
    <lineage>
        <taxon>Bacteria</taxon>
        <taxon>Pseudomonadati</taxon>
        <taxon>Pseudomonadota</taxon>
        <taxon>Betaproteobacteria</taxon>
        <taxon>Burkholderiales</taxon>
        <taxon>Burkholderiaceae</taxon>
        <taxon>Paraburkholderia</taxon>
    </lineage>
</organism>
<name>A0ABX8USI1_9BURK</name>
<dbReference type="PANTHER" id="PTHR46696">
    <property type="entry name" value="P450, PUTATIVE (EUROFUNG)-RELATED"/>
    <property type="match status" value="1"/>
</dbReference>
<dbReference type="PROSITE" id="PS00086">
    <property type="entry name" value="CYTOCHROME_P450"/>
    <property type="match status" value="1"/>
</dbReference>
<reference evidence="3 4" key="1">
    <citation type="submission" date="2021-07" db="EMBL/GenBank/DDBJ databases">
        <title>Paraburkholderia edwinii protects Aspergillus sp. from phenazines by acting as a toxin sponge.</title>
        <authorList>
            <person name="Dahlstrom K.M."/>
            <person name="Newman D.K."/>
        </authorList>
    </citation>
    <scope>NUCLEOTIDE SEQUENCE [LARGE SCALE GENOMIC DNA]</scope>
    <source>
        <strain evidence="3 4">Pe01</strain>
    </source>
</reference>
<evidence type="ECO:0000313" key="4">
    <source>
        <dbReference type="Proteomes" id="UP000826462"/>
    </source>
</evidence>
<dbReference type="SUPFAM" id="SSF48264">
    <property type="entry name" value="Cytochrome P450"/>
    <property type="match status" value="1"/>
</dbReference>
<dbReference type="Proteomes" id="UP000826462">
    <property type="component" value="Chromosome 2"/>
</dbReference>
<accession>A0ABX8USI1</accession>
<evidence type="ECO:0000256" key="1">
    <source>
        <dbReference type="ARBA" id="ARBA00010617"/>
    </source>
</evidence>
<keyword evidence="4" id="KW-1185">Reference proteome</keyword>
<dbReference type="CDD" id="cd20625">
    <property type="entry name" value="CYP164-like"/>
    <property type="match status" value="1"/>
</dbReference>